<evidence type="ECO:0000259" key="3">
    <source>
        <dbReference type="PROSITE" id="PS50977"/>
    </source>
</evidence>
<accession>A0A9D1UCE6</accession>
<name>A0A9D1UCE6_9FIRM</name>
<reference evidence="4" key="1">
    <citation type="journal article" date="2021" name="PeerJ">
        <title>Extensive microbial diversity within the chicken gut microbiome revealed by metagenomics and culture.</title>
        <authorList>
            <person name="Gilroy R."/>
            <person name="Ravi A."/>
            <person name="Getino M."/>
            <person name="Pursley I."/>
            <person name="Horton D.L."/>
            <person name="Alikhan N.F."/>
            <person name="Baker D."/>
            <person name="Gharbi K."/>
            <person name="Hall N."/>
            <person name="Watson M."/>
            <person name="Adriaenssens E.M."/>
            <person name="Foster-Nyarko E."/>
            <person name="Jarju S."/>
            <person name="Secka A."/>
            <person name="Antonio M."/>
            <person name="Oren A."/>
            <person name="Chaudhuri R.R."/>
            <person name="La Ragione R."/>
            <person name="Hildebrand F."/>
            <person name="Pallen M.J."/>
        </authorList>
    </citation>
    <scope>NUCLEOTIDE SEQUENCE</scope>
    <source>
        <strain evidence="4">CHK195-6426</strain>
    </source>
</reference>
<dbReference type="Gene3D" id="1.10.357.10">
    <property type="entry name" value="Tetracycline Repressor, domain 2"/>
    <property type="match status" value="1"/>
</dbReference>
<dbReference type="AlphaFoldDB" id="A0A9D1UCE6"/>
<feature type="domain" description="HTH tetR-type" evidence="3">
    <location>
        <begin position="5"/>
        <end position="65"/>
    </location>
</feature>
<dbReference type="GO" id="GO:0016301">
    <property type="term" value="F:kinase activity"/>
    <property type="evidence" value="ECO:0007669"/>
    <property type="project" value="UniProtKB-KW"/>
</dbReference>
<dbReference type="GO" id="GO:0003677">
    <property type="term" value="F:DNA binding"/>
    <property type="evidence" value="ECO:0007669"/>
    <property type="project" value="UniProtKB-UniRule"/>
</dbReference>
<sequence length="175" mass="20563">MADSNITKRALSSAFKELLESKPFSKISVGDICEKCEMNRKSFYYHFKDKYDLVNWIYYTEFVTVVRQKDYPAFCELVTDLCRFFYDNRAFYHKILSVSGQNSFTEYFRDLLVTIMNNYREDSVPSDAAFSFCAEFYGDAMVCAIKRWLSQKNCMPPEEFSSLLEHCLRPVFPSA</sequence>
<organism evidence="4 5">
    <name type="scientific">Candidatus Acetatifactor stercoripullorum</name>
    <dbReference type="NCBI Taxonomy" id="2838414"/>
    <lineage>
        <taxon>Bacteria</taxon>
        <taxon>Bacillati</taxon>
        <taxon>Bacillota</taxon>
        <taxon>Clostridia</taxon>
        <taxon>Lachnospirales</taxon>
        <taxon>Lachnospiraceae</taxon>
        <taxon>Acetatifactor</taxon>
    </lineage>
</organism>
<proteinExistence type="predicted"/>
<dbReference type="Pfam" id="PF14278">
    <property type="entry name" value="TetR_C_8"/>
    <property type="match status" value="1"/>
</dbReference>
<evidence type="ECO:0000256" key="2">
    <source>
        <dbReference type="PROSITE-ProRule" id="PRU00335"/>
    </source>
</evidence>
<dbReference type="EMBL" id="DXGH01000038">
    <property type="protein sequence ID" value="HIW81315.1"/>
    <property type="molecule type" value="Genomic_DNA"/>
</dbReference>
<dbReference type="RefSeq" id="WP_318703362.1">
    <property type="nucleotide sequence ID" value="NZ_CALWMU010000043.1"/>
</dbReference>
<keyword evidence="1 2" id="KW-0238">DNA-binding</keyword>
<reference evidence="4" key="2">
    <citation type="submission" date="2021-04" db="EMBL/GenBank/DDBJ databases">
        <authorList>
            <person name="Gilroy R."/>
        </authorList>
    </citation>
    <scope>NUCLEOTIDE SEQUENCE</scope>
    <source>
        <strain evidence="4">CHK195-6426</strain>
    </source>
</reference>
<dbReference type="Pfam" id="PF00440">
    <property type="entry name" value="TetR_N"/>
    <property type="match status" value="1"/>
</dbReference>
<dbReference type="InterPro" id="IPR001647">
    <property type="entry name" value="HTH_TetR"/>
</dbReference>
<dbReference type="InterPro" id="IPR012738">
    <property type="entry name" value="Tscrpt_reg_DhaS"/>
</dbReference>
<dbReference type="InterPro" id="IPR050624">
    <property type="entry name" value="HTH-type_Tx_Regulator"/>
</dbReference>
<keyword evidence="4" id="KW-0418">Kinase</keyword>
<dbReference type="PANTHER" id="PTHR43479">
    <property type="entry name" value="ACREF/ENVCD OPERON REPRESSOR-RELATED"/>
    <property type="match status" value="1"/>
</dbReference>
<comment type="caution">
    <text evidence="4">The sequence shown here is derived from an EMBL/GenBank/DDBJ whole genome shotgun (WGS) entry which is preliminary data.</text>
</comment>
<dbReference type="Proteomes" id="UP000824265">
    <property type="component" value="Unassembled WGS sequence"/>
</dbReference>
<dbReference type="NCBIfam" id="TIGR02366">
    <property type="entry name" value="DHAK_reg"/>
    <property type="match status" value="1"/>
</dbReference>
<evidence type="ECO:0000313" key="4">
    <source>
        <dbReference type="EMBL" id="HIW81315.1"/>
    </source>
</evidence>
<dbReference type="InterPro" id="IPR039532">
    <property type="entry name" value="TetR_C_Firmicutes"/>
</dbReference>
<dbReference type="PROSITE" id="PS50977">
    <property type="entry name" value="HTH_TETR_2"/>
    <property type="match status" value="1"/>
</dbReference>
<feature type="DNA-binding region" description="H-T-H motif" evidence="2">
    <location>
        <begin position="28"/>
        <end position="47"/>
    </location>
</feature>
<keyword evidence="4" id="KW-0808">Transferase</keyword>
<dbReference type="PANTHER" id="PTHR43479:SF7">
    <property type="entry name" value="TETR-FAMILY TRANSCRIPTIONAL REGULATOR"/>
    <property type="match status" value="1"/>
</dbReference>
<evidence type="ECO:0000313" key="5">
    <source>
        <dbReference type="Proteomes" id="UP000824265"/>
    </source>
</evidence>
<protein>
    <submittedName>
        <fullName evidence="4">Dihydroxyacetone kinase transcriptional activator DhaS</fullName>
    </submittedName>
</protein>
<evidence type="ECO:0000256" key="1">
    <source>
        <dbReference type="ARBA" id="ARBA00023125"/>
    </source>
</evidence>
<dbReference type="InterPro" id="IPR009057">
    <property type="entry name" value="Homeodomain-like_sf"/>
</dbReference>
<dbReference type="SUPFAM" id="SSF46689">
    <property type="entry name" value="Homeodomain-like"/>
    <property type="match status" value="1"/>
</dbReference>
<gene>
    <name evidence="4" type="primary">dhaS</name>
    <name evidence="4" type="ORF">H9742_07255</name>
</gene>